<feature type="domain" description="EGF-like" evidence="1">
    <location>
        <begin position="30"/>
        <end position="78"/>
    </location>
</feature>
<dbReference type="SMART" id="SM00181">
    <property type="entry name" value="EGF"/>
    <property type="match status" value="6"/>
</dbReference>
<feature type="domain" description="EGF-like" evidence="1">
    <location>
        <begin position="255"/>
        <end position="289"/>
    </location>
</feature>
<dbReference type="InterPro" id="IPR006149">
    <property type="entry name" value="EB_dom"/>
</dbReference>
<sequence>PPTVTPGTTCRVDTDCGQHARFAKIPVNAACVATDICLDFNAECTRGSCSCKEGERGATEWTLHGLRQVPRLERGVCGRQMQLPRNALREECRLRVPQILLICCTNEQTVFPYEACCLFIKVGKIPLYYPCDVIDQCADSAAVCRPGQLRCLCKDKYHVTGGLCVPSIPLGDACSTKDVCSDQHASCRGGRCMCLKGYVARTGVCYRRLDIGDACTETHACAHLHAVCKHGRCQCADELYLKNNICEPRGSVNAPCLPSGKCVEANTVCETGVCRCAAGYFLKSRRVCVAKIPLEYPCDVTDRCADSHAACVGEICSCTTRYYVDGGVCSKFAPMRYIFVY</sequence>
<organism evidence="2 3">
    <name type="scientific">Ridgeia piscesae</name>
    <name type="common">Tubeworm</name>
    <dbReference type="NCBI Taxonomy" id="27915"/>
    <lineage>
        <taxon>Eukaryota</taxon>
        <taxon>Metazoa</taxon>
        <taxon>Spiralia</taxon>
        <taxon>Lophotrochozoa</taxon>
        <taxon>Annelida</taxon>
        <taxon>Polychaeta</taxon>
        <taxon>Sedentaria</taxon>
        <taxon>Canalipalpata</taxon>
        <taxon>Sabellida</taxon>
        <taxon>Siboglinidae</taxon>
        <taxon>Ridgeia</taxon>
    </lineage>
</organism>
<keyword evidence="3" id="KW-1185">Reference proteome</keyword>
<feature type="domain" description="EGF-like" evidence="1">
    <location>
        <begin position="214"/>
        <end position="247"/>
    </location>
</feature>
<comment type="caution">
    <text evidence="2">The sequence shown here is derived from an EMBL/GenBank/DDBJ whole genome shotgun (WGS) entry which is preliminary data.</text>
</comment>
<evidence type="ECO:0000313" key="2">
    <source>
        <dbReference type="EMBL" id="KAK2183183.1"/>
    </source>
</evidence>
<feature type="domain" description="EGF-like" evidence="1">
    <location>
        <begin position="173"/>
        <end position="206"/>
    </location>
</feature>
<dbReference type="Proteomes" id="UP001209878">
    <property type="component" value="Unassembled WGS sequence"/>
</dbReference>
<proteinExistence type="predicted"/>
<evidence type="ECO:0000259" key="1">
    <source>
        <dbReference type="SMART" id="SM00181"/>
    </source>
</evidence>
<dbReference type="PANTHER" id="PTHR39069:SF8">
    <property type="entry name" value="FI17111P1"/>
    <property type="match status" value="1"/>
</dbReference>
<protein>
    <recommendedName>
        <fullName evidence="1">EGF-like domain-containing protein</fullName>
    </recommendedName>
</protein>
<feature type="domain" description="EGF-like" evidence="1">
    <location>
        <begin position="130"/>
        <end position="165"/>
    </location>
</feature>
<evidence type="ECO:0000313" key="3">
    <source>
        <dbReference type="Proteomes" id="UP001209878"/>
    </source>
</evidence>
<dbReference type="PANTHER" id="PTHR39069">
    <property type="entry name" value="ECDYSONE-INDUCIBLE GENE E1, ISOFORM A"/>
    <property type="match status" value="1"/>
</dbReference>
<dbReference type="InterPro" id="IPR000742">
    <property type="entry name" value="EGF"/>
</dbReference>
<gene>
    <name evidence="2" type="ORF">NP493_321g04003</name>
</gene>
<dbReference type="SUPFAM" id="SSF57184">
    <property type="entry name" value="Growth factor receptor domain"/>
    <property type="match status" value="1"/>
</dbReference>
<reference evidence="2" key="1">
    <citation type="journal article" date="2023" name="Mol. Biol. Evol.">
        <title>Third-Generation Sequencing Reveals the Adaptive Role of the Epigenome in Three Deep-Sea Polychaetes.</title>
        <authorList>
            <person name="Perez M."/>
            <person name="Aroh O."/>
            <person name="Sun Y."/>
            <person name="Lan Y."/>
            <person name="Juniper S.K."/>
            <person name="Young C.R."/>
            <person name="Angers B."/>
            <person name="Qian P.Y."/>
        </authorList>
    </citation>
    <scope>NUCLEOTIDE SEQUENCE</scope>
    <source>
        <strain evidence="2">R07B-5</strain>
    </source>
</reference>
<dbReference type="Pfam" id="PF01683">
    <property type="entry name" value="EB"/>
    <property type="match status" value="2"/>
</dbReference>
<feature type="domain" description="EGF-like" evidence="1">
    <location>
        <begin position="297"/>
        <end position="330"/>
    </location>
</feature>
<dbReference type="InterPro" id="IPR009030">
    <property type="entry name" value="Growth_fac_rcpt_cys_sf"/>
</dbReference>
<dbReference type="EMBL" id="JAODUO010000320">
    <property type="protein sequence ID" value="KAK2183183.1"/>
    <property type="molecule type" value="Genomic_DNA"/>
</dbReference>
<name>A0AAD9L4E9_RIDPI</name>
<accession>A0AAD9L4E9</accession>
<feature type="non-terminal residue" evidence="2">
    <location>
        <position position="1"/>
    </location>
</feature>
<dbReference type="AlphaFoldDB" id="A0AAD9L4E9"/>